<dbReference type="GO" id="GO:0005886">
    <property type="term" value="C:plasma membrane"/>
    <property type="evidence" value="ECO:0007669"/>
    <property type="project" value="UniProtKB-SubCell"/>
</dbReference>
<keyword evidence="8" id="KW-1133">Transmembrane helix</keyword>
<keyword evidence="3" id="KW-1003">Cell membrane</keyword>
<keyword evidence="10" id="KW-0675">Receptor</keyword>
<dbReference type="InterPro" id="IPR013103">
    <property type="entry name" value="RVT_2"/>
</dbReference>
<keyword evidence="15" id="KW-1185">Reference proteome</keyword>
<dbReference type="GO" id="GO:0051707">
    <property type="term" value="P:response to other organism"/>
    <property type="evidence" value="ECO:0007669"/>
    <property type="project" value="UniProtKB-ARBA"/>
</dbReference>
<dbReference type="PANTHER" id="PTHR48052">
    <property type="entry name" value="UNNAMED PRODUCT"/>
    <property type="match status" value="1"/>
</dbReference>
<evidence type="ECO:0000256" key="10">
    <source>
        <dbReference type="ARBA" id="ARBA00023170"/>
    </source>
</evidence>
<dbReference type="Pfam" id="PF07727">
    <property type="entry name" value="RVT_2"/>
    <property type="match status" value="1"/>
</dbReference>
<evidence type="ECO:0000256" key="5">
    <source>
        <dbReference type="ARBA" id="ARBA00022692"/>
    </source>
</evidence>
<evidence type="ECO:0000256" key="2">
    <source>
        <dbReference type="ARBA" id="ARBA00009592"/>
    </source>
</evidence>
<gene>
    <name evidence="14" type="ORF">RJ639_047752</name>
</gene>
<dbReference type="FunFam" id="3.80.10.10:FF:000233">
    <property type="entry name" value="Leucine-rich repeat receptor-like protein kinase TDR"/>
    <property type="match status" value="1"/>
</dbReference>
<dbReference type="InterPro" id="IPR001611">
    <property type="entry name" value="Leu-rich_rpt"/>
</dbReference>
<dbReference type="Pfam" id="PF00560">
    <property type="entry name" value="LRR_1"/>
    <property type="match status" value="4"/>
</dbReference>
<evidence type="ECO:0000256" key="7">
    <source>
        <dbReference type="ARBA" id="ARBA00022737"/>
    </source>
</evidence>
<dbReference type="InterPro" id="IPR055414">
    <property type="entry name" value="LRR_R13L4/SHOC2-like"/>
</dbReference>
<reference evidence="14" key="1">
    <citation type="submission" date="2022-12" db="EMBL/GenBank/DDBJ databases">
        <title>Draft genome assemblies for two species of Escallonia (Escalloniales).</title>
        <authorList>
            <person name="Chanderbali A."/>
            <person name="Dervinis C."/>
            <person name="Anghel I."/>
            <person name="Soltis D."/>
            <person name="Soltis P."/>
            <person name="Zapata F."/>
        </authorList>
    </citation>
    <scope>NUCLEOTIDE SEQUENCE</scope>
    <source>
        <strain evidence="14">UCBG64.0493</strain>
        <tissue evidence="14">Leaf</tissue>
    </source>
</reference>
<keyword evidence="11" id="KW-0325">Glycoprotein</keyword>
<dbReference type="CDD" id="cd09272">
    <property type="entry name" value="RNase_HI_RT_Ty1"/>
    <property type="match status" value="1"/>
</dbReference>
<dbReference type="AlphaFoldDB" id="A0AA88W443"/>
<dbReference type="Pfam" id="PF13855">
    <property type="entry name" value="LRR_8"/>
    <property type="match status" value="1"/>
</dbReference>
<dbReference type="SUPFAM" id="SSF52058">
    <property type="entry name" value="L domain-like"/>
    <property type="match status" value="1"/>
</dbReference>
<sequence>MLIAAKRKSHILYLKKLLSREFDMNDLGSAKKILGMEIHRDKKAGKFWVTQKNYVEKVLERFSMLNDKPVSTPLGAHFQLSSQLCPSTKEDVEYISRVPYTNAVGCLMYAMVCTRPNISHAVSMVSRYMGNLGKKHWDTVKWIFRYLAGSTNFGIMFDRDGAKGEVSGFVDSNYAEDLDSMRSMTGYVFTFYGGPIFWKSVLQSTTALSTTEAEYMALTEAAKEALWLKGLVEELGFKQRGLLLQCDSQNALDLAKNQVFHARTKHIDVQRFCNINNSLYGTIPSNVGTSSSLNYLDLSVNRFSGEIPSEISLLMNFTFFSMYDNQINGSIPHEIGKLRSLVELSMLINNLTGPIPASIGNLSKLTILSLYQNQLSGSIPQEVGMLKSLVRLDLLINDLTGSIPTSIGNLDNLTLLDLSVNHLTSPLPTLIGNLANLRILYLFENELSGRIPSIVGNLTKLIEFILNRNHLSGPIPAELGKLKSLTDLTLFTNKFTGSLPSELNNLTNLQTFQLSDNKFTGPLPDDVCLGGVLNYFAVVYNNFIGPVPKSLKNCTSLFRARLEINHLTGNIADAFVKIIFMLFDNWGLWHNLTSLKISNNNLVGTIPPGIGKRTQLSVLDLSSNHLVGEIPANLGNLVLLVDLFIDENRLIASIPPDIGNLSNLGRLNLAANNLSGGIPEELGKCTKLWSLNLSQNRLENGIPYETSKLWISKGWILVGIY</sequence>
<evidence type="ECO:0000256" key="1">
    <source>
        <dbReference type="ARBA" id="ARBA00004251"/>
    </source>
</evidence>
<keyword evidence="5" id="KW-0812">Transmembrane</keyword>
<name>A0AA88W443_9ASTE</name>
<evidence type="ECO:0000256" key="8">
    <source>
        <dbReference type="ARBA" id="ARBA00022989"/>
    </source>
</evidence>
<feature type="domain" description="Disease resistance R13L4/SHOC-2-like LRR" evidence="13">
    <location>
        <begin position="406"/>
        <end position="514"/>
    </location>
</feature>
<dbReference type="GO" id="GO:0006952">
    <property type="term" value="P:defense response"/>
    <property type="evidence" value="ECO:0007669"/>
    <property type="project" value="UniProtKB-ARBA"/>
</dbReference>
<evidence type="ECO:0000256" key="6">
    <source>
        <dbReference type="ARBA" id="ARBA00022729"/>
    </source>
</evidence>
<evidence type="ECO:0000256" key="3">
    <source>
        <dbReference type="ARBA" id="ARBA00022475"/>
    </source>
</evidence>
<keyword evidence="7" id="KW-0677">Repeat</keyword>
<dbReference type="SUPFAM" id="SSF52047">
    <property type="entry name" value="RNI-like"/>
    <property type="match status" value="1"/>
</dbReference>
<dbReference type="Pfam" id="PF23598">
    <property type="entry name" value="LRR_14"/>
    <property type="match status" value="1"/>
</dbReference>
<comment type="similarity">
    <text evidence="2">Belongs to the RLP family.</text>
</comment>
<keyword evidence="9" id="KW-0472">Membrane</keyword>
<organism evidence="14 15">
    <name type="scientific">Escallonia herrerae</name>
    <dbReference type="NCBI Taxonomy" id="1293975"/>
    <lineage>
        <taxon>Eukaryota</taxon>
        <taxon>Viridiplantae</taxon>
        <taxon>Streptophyta</taxon>
        <taxon>Embryophyta</taxon>
        <taxon>Tracheophyta</taxon>
        <taxon>Spermatophyta</taxon>
        <taxon>Magnoliopsida</taxon>
        <taxon>eudicotyledons</taxon>
        <taxon>Gunneridae</taxon>
        <taxon>Pentapetalae</taxon>
        <taxon>asterids</taxon>
        <taxon>campanulids</taxon>
        <taxon>Escalloniales</taxon>
        <taxon>Escalloniaceae</taxon>
        <taxon>Escallonia</taxon>
    </lineage>
</organism>
<comment type="subcellular location">
    <subcellularLocation>
        <location evidence="1">Cell membrane</location>
        <topology evidence="1">Single-pass type I membrane protein</topology>
    </subcellularLocation>
</comment>
<evidence type="ECO:0000256" key="9">
    <source>
        <dbReference type="ARBA" id="ARBA00023136"/>
    </source>
</evidence>
<keyword evidence="6" id="KW-0732">Signal</keyword>
<dbReference type="GO" id="GO:0009791">
    <property type="term" value="P:post-embryonic development"/>
    <property type="evidence" value="ECO:0007669"/>
    <property type="project" value="UniProtKB-ARBA"/>
</dbReference>
<dbReference type="InterPro" id="IPR003591">
    <property type="entry name" value="Leu-rich_rpt_typical-subtyp"/>
</dbReference>
<evidence type="ECO:0000256" key="11">
    <source>
        <dbReference type="ARBA" id="ARBA00023180"/>
    </source>
</evidence>
<dbReference type="Gene3D" id="3.80.10.10">
    <property type="entry name" value="Ribonuclease Inhibitor"/>
    <property type="match status" value="4"/>
</dbReference>
<dbReference type="EMBL" id="JAVXUP010000795">
    <property type="protein sequence ID" value="KAK3020796.1"/>
    <property type="molecule type" value="Genomic_DNA"/>
</dbReference>
<evidence type="ECO:0000256" key="4">
    <source>
        <dbReference type="ARBA" id="ARBA00022614"/>
    </source>
</evidence>
<evidence type="ECO:0000259" key="12">
    <source>
        <dbReference type="Pfam" id="PF07727"/>
    </source>
</evidence>
<dbReference type="FunFam" id="3.80.10.10:FF:000383">
    <property type="entry name" value="Leucine-rich repeat receptor protein kinase EMS1"/>
    <property type="match status" value="1"/>
</dbReference>
<protein>
    <submittedName>
        <fullName evidence="14">Uncharacterized protein</fullName>
    </submittedName>
</protein>
<dbReference type="InterPro" id="IPR032675">
    <property type="entry name" value="LRR_dom_sf"/>
</dbReference>
<dbReference type="Proteomes" id="UP001188597">
    <property type="component" value="Unassembled WGS sequence"/>
</dbReference>
<keyword evidence="4" id="KW-0433">Leucine-rich repeat</keyword>
<comment type="caution">
    <text evidence="14">The sequence shown here is derived from an EMBL/GenBank/DDBJ whole genome shotgun (WGS) entry which is preliminary data.</text>
</comment>
<feature type="domain" description="Reverse transcriptase Ty1/copia-type" evidence="12">
    <location>
        <begin position="1"/>
        <end position="74"/>
    </location>
</feature>
<evidence type="ECO:0000259" key="13">
    <source>
        <dbReference type="Pfam" id="PF23598"/>
    </source>
</evidence>
<accession>A0AA88W443</accession>
<proteinExistence type="inferred from homology"/>
<dbReference type="SMART" id="SM00369">
    <property type="entry name" value="LRR_TYP"/>
    <property type="match status" value="7"/>
</dbReference>
<evidence type="ECO:0000313" key="14">
    <source>
        <dbReference type="EMBL" id="KAK3020796.1"/>
    </source>
</evidence>
<dbReference type="PANTHER" id="PTHR48052:SF5">
    <property type="entry name" value="MDIS1-INTERACTING RECEPTOR LIKE KINASE 2-LIKE"/>
    <property type="match status" value="1"/>
</dbReference>
<evidence type="ECO:0000313" key="15">
    <source>
        <dbReference type="Proteomes" id="UP001188597"/>
    </source>
</evidence>